<evidence type="ECO:0000313" key="3">
    <source>
        <dbReference type="Proteomes" id="UP000277300"/>
    </source>
</evidence>
<feature type="region of interest" description="Disordered" evidence="1">
    <location>
        <begin position="34"/>
        <end position="53"/>
    </location>
</feature>
<evidence type="ECO:0000313" key="2">
    <source>
        <dbReference type="EMBL" id="RLN61747.1"/>
    </source>
</evidence>
<feature type="region of interest" description="Disordered" evidence="1">
    <location>
        <begin position="1"/>
        <end position="29"/>
    </location>
</feature>
<organism evidence="2 3">
    <name type="scientific">Phytophthora kernoviae</name>
    <dbReference type="NCBI Taxonomy" id="325452"/>
    <lineage>
        <taxon>Eukaryota</taxon>
        <taxon>Sar</taxon>
        <taxon>Stramenopiles</taxon>
        <taxon>Oomycota</taxon>
        <taxon>Peronosporomycetes</taxon>
        <taxon>Peronosporales</taxon>
        <taxon>Peronosporaceae</taxon>
        <taxon>Phytophthora</taxon>
    </lineage>
</organism>
<reference evidence="2 3" key="1">
    <citation type="submission" date="2018-07" db="EMBL/GenBank/DDBJ databases">
        <title>Genome sequencing of oomycete isolates from Chile give support for New Zealand origin for Phytophthora kernoviae and make available the first Nothophytophthora sp. genome.</title>
        <authorList>
            <person name="Studholme D.J."/>
            <person name="Sanfuentes E."/>
            <person name="Panda P."/>
            <person name="Hill R."/>
            <person name="Sambles C."/>
            <person name="Grant M."/>
            <person name="Williams N.M."/>
            <person name="Mcdougal R.L."/>
        </authorList>
    </citation>
    <scope>NUCLEOTIDE SEQUENCE [LARGE SCALE GENOMIC DNA]</scope>
    <source>
        <strain evidence="2">Chile6</strain>
    </source>
</reference>
<dbReference type="Proteomes" id="UP000277300">
    <property type="component" value="Unassembled WGS sequence"/>
</dbReference>
<name>A0A3F2RR26_9STRA</name>
<dbReference type="EMBL" id="MBDO02000145">
    <property type="protein sequence ID" value="RLN61747.1"/>
    <property type="molecule type" value="Genomic_DNA"/>
</dbReference>
<feature type="compositionally biased region" description="Polar residues" evidence="1">
    <location>
        <begin position="41"/>
        <end position="53"/>
    </location>
</feature>
<feature type="region of interest" description="Disordered" evidence="1">
    <location>
        <begin position="231"/>
        <end position="302"/>
    </location>
</feature>
<proteinExistence type="predicted"/>
<protein>
    <submittedName>
        <fullName evidence="2">Uncharacterized protein</fullName>
    </submittedName>
</protein>
<comment type="caution">
    <text evidence="2">The sequence shown here is derived from an EMBL/GenBank/DDBJ whole genome shotgun (WGS) entry which is preliminary data.</text>
</comment>
<gene>
    <name evidence="2" type="ORF">BBP00_00005207</name>
</gene>
<feature type="compositionally biased region" description="Low complexity" evidence="1">
    <location>
        <begin position="243"/>
        <end position="262"/>
    </location>
</feature>
<dbReference type="AlphaFoldDB" id="A0A3F2RR26"/>
<evidence type="ECO:0000256" key="1">
    <source>
        <dbReference type="SAM" id="MobiDB-lite"/>
    </source>
</evidence>
<feature type="compositionally biased region" description="Polar residues" evidence="1">
    <location>
        <begin position="231"/>
        <end position="242"/>
    </location>
</feature>
<dbReference type="OrthoDB" id="69354at2759"/>
<accession>A0A3F2RR26</accession>
<sequence>MTHLRCPRGTGGATAGQTPAEVSGLDPGNLFLCPRHDDDTTMSPNSSPDASNSLRLRLAPGDVVLILEFSNALLPPSTKKAAPDAANHWGIVTSAEETEPLGHGNQLLSVRTFADESVLVVPNRYVLRVASAVDFSLPVDLIRHCLQRHAMAELQLCHLEGDVPDTATNNILRASNAAFAARLEALGISEAQAMSDAEVGLARWRRFQALPSPRQYDGLGDSAPIYLYVDTHSTPSTQDTNMQSTQGIQQDNDQQSQASSASEDIAVSTNAAGANIGNKRPANVRTGEKAKRQKIGPAITTSATATTPSARGLLVTPGVTSSAFVMLDLVSLHSFRELETVVRTRLVGALGQRTRYTREIFGMDAHQAQRWLEQQRRKKYRDQPPLSIWRGSASALMCTIFL</sequence>